<dbReference type="Gene3D" id="3.40.50.300">
    <property type="entry name" value="P-loop containing nucleotide triphosphate hydrolases"/>
    <property type="match status" value="1"/>
</dbReference>
<comment type="function">
    <text evidence="11">The S.cerevisiae Ras proteins modulate the activity of the adenylate cyclase catalytic subunit and therefore affect the biosynthesis of cyclic-AMP.</text>
</comment>
<evidence type="ECO:0000313" key="13">
    <source>
        <dbReference type="EMBL" id="CCF57851.1"/>
    </source>
</evidence>
<gene>
    <name evidence="13" type="primary">KAFR0D02040</name>
    <name evidence="13" type="ORF">KAFR_0D02040</name>
</gene>
<evidence type="ECO:0000256" key="11">
    <source>
        <dbReference type="ARBA" id="ARBA00059851"/>
    </source>
</evidence>
<reference evidence="13 14" key="1">
    <citation type="journal article" date="2011" name="Proc. Natl. Acad. Sci. U.S.A.">
        <title>Evolutionary erosion of yeast sex chromosomes by mating-type switching accidents.</title>
        <authorList>
            <person name="Gordon J.L."/>
            <person name="Armisen D."/>
            <person name="Proux-Wera E."/>
            <person name="Oheigeartaigh S.S."/>
            <person name="Byrne K.P."/>
            <person name="Wolfe K.H."/>
        </authorList>
    </citation>
    <scope>NUCLEOTIDE SEQUENCE [LARGE SCALE GENOMIC DNA]</scope>
    <source>
        <strain evidence="14">ATCC 22294 / BCRC 22015 / CBS 2517 / CECT 1963 / NBRC 1671 / NRRL Y-8276</strain>
    </source>
</reference>
<protein>
    <recommendedName>
        <fullName evidence="15">Ras-like protein</fullName>
    </recommendedName>
</protein>
<dbReference type="InParanoid" id="H2AU01"/>
<keyword evidence="14" id="KW-1185">Reference proteome</keyword>
<dbReference type="GO" id="GO:0003924">
    <property type="term" value="F:GTPase activity"/>
    <property type="evidence" value="ECO:0007669"/>
    <property type="project" value="InterPro"/>
</dbReference>
<evidence type="ECO:0000256" key="9">
    <source>
        <dbReference type="ARBA" id="ARBA00023288"/>
    </source>
</evidence>
<dbReference type="SMART" id="SM00175">
    <property type="entry name" value="RAB"/>
    <property type="match status" value="1"/>
</dbReference>
<evidence type="ECO:0000256" key="6">
    <source>
        <dbReference type="ARBA" id="ARBA00023134"/>
    </source>
</evidence>
<evidence type="ECO:0000256" key="1">
    <source>
        <dbReference type="ARBA" id="ARBA00004193"/>
    </source>
</evidence>
<evidence type="ECO:0000313" key="14">
    <source>
        <dbReference type="Proteomes" id="UP000005220"/>
    </source>
</evidence>
<dbReference type="AlphaFoldDB" id="H2AU01"/>
<dbReference type="PROSITE" id="PS51421">
    <property type="entry name" value="RAS"/>
    <property type="match status" value="1"/>
</dbReference>
<dbReference type="SMART" id="SM00173">
    <property type="entry name" value="RAS"/>
    <property type="match status" value="1"/>
</dbReference>
<dbReference type="GO" id="GO:0007165">
    <property type="term" value="P:signal transduction"/>
    <property type="evidence" value="ECO:0007669"/>
    <property type="project" value="InterPro"/>
</dbReference>
<proteinExistence type="inferred from homology"/>
<comment type="subcellular location">
    <subcellularLocation>
        <location evidence="1">Cell membrane</location>
        <topology evidence="1">Lipid-anchor</topology>
    </subcellularLocation>
</comment>
<dbReference type="RefSeq" id="XP_003956986.1">
    <property type="nucleotide sequence ID" value="XM_003956937.1"/>
</dbReference>
<dbReference type="OrthoDB" id="5976022at2759"/>
<dbReference type="PROSITE" id="PS51420">
    <property type="entry name" value="RHO"/>
    <property type="match status" value="1"/>
</dbReference>
<dbReference type="PRINTS" id="PR00449">
    <property type="entry name" value="RASTRNSFRMNG"/>
</dbReference>
<feature type="compositionally biased region" description="Polar residues" evidence="12">
    <location>
        <begin position="227"/>
        <end position="238"/>
    </location>
</feature>
<dbReference type="FunFam" id="3.40.50.300:FF:000080">
    <property type="entry name" value="Ras-like GTPase Ras1"/>
    <property type="match status" value="1"/>
</dbReference>
<dbReference type="EMBL" id="HE650824">
    <property type="protein sequence ID" value="CCF57851.1"/>
    <property type="molecule type" value="Genomic_DNA"/>
</dbReference>
<organism evidence="13 14">
    <name type="scientific">Kazachstania africana (strain ATCC 22294 / BCRC 22015 / CBS 2517 / CECT 1963 / NBRC 1671 / NRRL Y-8276)</name>
    <name type="common">Yeast</name>
    <name type="synonym">Kluyveromyces africanus</name>
    <dbReference type="NCBI Taxonomy" id="1071382"/>
    <lineage>
        <taxon>Eukaryota</taxon>
        <taxon>Fungi</taxon>
        <taxon>Dikarya</taxon>
        <taxon>Ascomycota</taxon>
        <taxon>Saccharomycotina</taxon>
        <taxon>Saccharomycetes</taxon>
        <taxon>Saccharomycetales</taxon>
        <taxon>Saccharomycetaceae</taxon>
        <taxon>Kazachstania</taxon>
    </lineage>
</organism>
<dbReference type="KEGG" id="kaf:KAFR_0D02040"/>
<sequence>MHVSSHSSSNRQSYNIAVVGSGGIGKSAITIRFIQSRFTDEYDPTIEDSYRKQLTVDNAKYTIDILDTAGQEEYYMMREQYMRNCDGFLLVYSISSMQSYDELLNFYHQILRVKEVEYIPIVVIGNKSDLESERQVSFKEGEQMGCNISGPFFETSAKYGLNIDVAFQSLVRLLRDNGGEYNKTNDIENAASSVSSSCINEEMIDAKINNSHIKEIDVCSSESSSSQKKVIQGGSSQKLENKSAMGIRKRQQQSQNSNDGSSSSSSSDNCCVIC</sequence>
<evidence type="ECO:0008006" key="15">
    <source>
        <dbReference type="Google" id="ProtNLM"/>
    </source>
</evidence>
<evidence type="ECO:0000256" key="7">
    <source>
        <dbReference type="ARBA" id="ARBA00023136"/>
    </source>
</evidence>
<evidence type="ECO:0000256" key="12">
    <source>
        <dbReference type="SAM" id="MobiDB-lite"/>
    </source>
</evidence>
<dbReference type="PROSITE" id="PS51419">
    <property type="entry name" value="RAB"/>
    <property type="match status" value="1"/>
</dbReference>
<keyword evidence="10" id="KW-0636">Prenylation</keyword>
<keyword evidence="7" id="KW-0472">Membrane</keyword>
<evidence type="ECO:0000256" key="3">
    <source>
        <dbReference type="ARBA" id="ARBA00022475"/>
    </source>
</evidence>
<keyword evidence="4" id="KW-0488">Methylation</keyword>
<dbReference type="GO" id="GO:0097271">
    <property type="term" value="P:protein localization to bud neck"/>
    <property type="evidence" value="ECO:0007669"/>
    <property type="project" value="UniProtKB-ARBA"/>
</dbReference>
<keyword evidence="3" id="KW-1003">Cell membrane</keyword>
<dbReference type="NCBIfam" id="TIGR00231">
    <property type="entry name" value="small_GTP"/>
    <property type="match status" value="1"/>
</dbReference>
<evidence type="ECO:0000256" key="4">
    <source>
        <dbReference type="ARBA" id="ARBA00022481"/>
    </source>
</evidence>
<dbReference type="eggNOG" id="KOG0395">
    <property type="taxonomic scope" value="Eukaryota"/>
</dbReference>
<dbReference type="HOGENOM" id="CLU_041217_9_0_1"/>
<keyword evidence="5" id="KW-0547">Nucleotide-binding</keyword>
<evidence type="ECO:0000256" key="2">
    <source>
        <dbReference type="ARBA" id="ARBA00008344"/>
    </source>
</evidence>
<dbReference type="Proteomes" id="UP000005220">
    <property type="component" value="Chromosome 4"/>
</dbReference>
<dbReference type="STRING" id="1071382.H2AU01"/>
<keyword evidence="8" id="KW-0564">Palmitate</keyword>
<name>H2AU01_KAZAF</name>
<dbReference type="SMART" id="SM00174">
    <property type="entry name" value="RHO"/>
    <property type="match status" value="1"/>
</dbReference>
<feature type="compositionally biased region" description="Low complexity" evidence="12">
    <location>
        <begin position="252"/>
        <end position="274"/>
    </location>
</feature>
<dbReference type="GeneID" id="13885809"/>
<dbReference type="SMART" id="SM00176">
    <property type="entry name" value="RAN"/>
    <property type="match status" value="1"/>
</dbReference>
<comment type="similarity">
    <text evidence="2">Belongs to the small GTPase superfamily. Ras family.</text>
</comment>
<feature type="region of interest" description="Disordered" evidence="12">
    <location>
        <begin position="224"/>
        <end position="274"/>
    </location>
</feature>
<dbReference type="InterPro" id="IPR027417">
    <property type="entry name" value="P-loop_NTPase"/>
</dbReference>
<keyword evidence="6" id="KW-0342">GTP-binding</keyword>
<dbReference type="SUPFAM" id="SSF52540">
    <property type="entry name" value="P-loop containing nucleoside triphosphate hydrolases"/>
    <property type="match status" value="1"/>
</dbReference>
<dbReference type="InterPro" id="IPR020849">
    <property type="entry name" value="Small_GTPase_Ras-type"/>
</dbReference>
<dbReference type="CDD" id="cd00876">
    <property type="entry name" value="Ras"/>
    <property type="match status" value="1"/>
</dbReference>
<accession>H2AU01</accession>
<dbReference type="InterPro" id="IPR005225">
    <property type="entry name" value="Small_GTP-bd"/>
</dbReference>
<dbReference type="InterPro" id="IPR001806">
    <property type="entry name" value="Small_GTPase"/>
</dbReference>
<keyword evidence="9" id="KW-0449">Lipoprotein</keyword>
<dbReference type="GO" id="GO:0005886">
    <property type="term" value="C:plasma membrane"/>
    <property type="evidence" value="ECO:0007669"/>
    <property type="project" value="UniProtKB-SubCell"/>
</dbReference>
<evidence type="ECO:0000256" key="5">
    <source>
        <dbReference type="ARBA" id="ARBA00022741"/>
    </source>
</evidence>
<evidence type="ECO:0000256" key="8">
    <source>
        <dbReference type="ARBA" id="ARBA00023139"/>
    </source>
</evidence>
<dbReference type="PANTHER" id="PTHR24070">
    <property type="entry name" value="RAS, DI-RAS, AND RHEB FAMILY MEMBERS OF SMALL GTPASE SUPERFAMILY"/>
    <property type="match status" value="1"/>
</dbReference>
<dbReference type="Pfam" id="PF00071">
    <property type="entry name" value="Ras"/>
    <property type="match status" value="1"/>
</dbReference>
<evidence type="ECO:0000256" key="10">
    <source>
        <dbReference type="ARBA" id="ARBA00023289"/>
    </source>
</evidence>
<dbReference type="GO" id="GO:0005525">
    <property type="term" value="F:GTP binding"/>
    <property type="evidence" value="ECO:0007669"/>
    <property type="project" value="UniProtKB-KW"/>
</dbReference>